<dbReference type="RefSeq" id="WP_156860081.1">
    <property type="nucleotide sequence ID" value="NZ_WOWR01000166.1"/>
</dbReference>
<proteinExistence type="predicted"/>
<comment type="caution">
    <text evidence="2">The sequence shown here is derived from an EMBL/GenBank/DDBJ whole genome shotgun (WGS) entry which is preliminary data.</text>
</comment>
<feature type="non-terminal residue" evidence="2">
    <location>
        <position position="75"/>
    </location>
</feature>
<reference evidence="2 3" key="1">
    <citation type="submission" date="2019-12" db="EMBL/GenBank/DDBJ databases">
        <authorList>
            <person name="Woiski C."/>
        </authorList>
    </citation>
    <scope>NUCLEOTIDE SEQUENCE [LARGE SCALE GENOMIC DNA]</scope>
    <source>
        <strain evidence="2 3">BOE100</strain>
    </source>
</reference>
<evidence type="ECO:0000313" key="3">
    <source>
        <dbReference type="Proteomes" id="UP000442695"/>
    </source>
</evidence>
<dbReference type="InterPro" id="IPR036266">
    <property type="entry name" value="SecA_Wing/Scaffold_sf"/>
</dbReference>
<dbReference type="Gene3D" id="1.10.3060.10">
    <property type="entry name" value="Helical scaffold and wing domains of SecA"/>
    <property type="match status" value="1"/>
</dbReference>
<dbReference type="EMBL" id="WOWR01000166">
    <property type="protein sequence ID" value="KAF0250598.1"/>
    <property type="molecule type" value="Genomic_DNA"/>
</dbReference>
<evidence type="ECO:0000313" key="2">
    <source>
        <dbReference type="EMBL" id="KAF0250598.1"/>
    </source>
</evidence>
<evidence type="ECO:0000256" key="1">
    <source>
        <dbReference type="SAM" id="MobiDB-lite"/>
    </source>
</evidence>
<gene>
    <name evidence="2" type="ORF">GN299_33200</name>
</gene>
<protein>
    <submittedName>
        <fullName evidence="2">Uncharacterized protein</fullName>
    </submittedName>
</protein>
<accession>A0A7V8E9A1</accession>
<name>A0A7V8E9A1_PSEPU</name>
<feature type="region of interest" description="Disordered" evidence="1">
    <location>
        <begin position="1"/>
        <end position="21"/>
    </location>
</feature>
<dbReference type="Proteomes" id="UP000442695">
    <property type="component" value="Unassembled WGS sequence"/>
</dbReference>
<dbReference type="AlphaFoldDB" id="A0A7V8E9A1"/>
<sequence length="75" mass="8406">KLPMATDENGRIVSPRPPTPLAHAQRVAEGRLLDVHANTSRYNQLIAQQRAIIVERRNTLLRTVTAREELAELAP</sequence>
<dbReference type="SUPFAM" id="SSF81886">
    <property type="entry name" value="Helical scaffold and wing domains of SecA"/>
    <property type="match status" value="1"/>
</dbReference>
<organism evidence="2 3">
    <name type="scientific">Pseudomonas putida</name>
    <name type="common">Arthrobacter siderocapsulatus</name>
    <dbReference type="NCBI Taxonomy" id="303"/>
    <lineage>
        <taxon>Bacteria</taxon>
        <taxon>Pseudomonadati</taxon>
        <taxon>Pseudomonadota</taxon>
        <taxon>Gammaproteobacteria</taxon>
        <taxon>Pseudomonadales</taxon>
        <taxon>Pseudomonadaceae</taxon>
        <taxon>Pseudomonas</taxon>
    </lineage>
</organism>
<feature type="non-terminal residue" evidence="2">
    <location>
        <position position="1"/>
    </location>
</feature>